<evidence type="ECO:0000313" key="2">
    <source>
        <dbReference type="EMBL" id="SCZ50196.1"/>
    </source>
</evidence>
<organism evidence="2 3">
    <name type="scientific">Epibacterium ulvae</name>
    <dbReference type="NCBI Taxonomy" id="1156985"/>
    <lineage>
        <taxon>Bacteria</taxon>
        <taxon>Pseudomonadati</taxon>
        <taxon>Pseudomonadota</taxon>
        <taxon>Alphaproteobacteria</taxon>
        <taxon>Rhodobacterales</taxon>
        <taxon>Roseobacteraceae</taxon>
        <taxon>Epibacterium</taxon>
    </lineage>
</organism>
<feature type="compositionally biased region" description="Basic and acidic residues" evidence="1">
    <location>
        <begin position="48"/>
        <end position="66"/>
    </location>
</feature>
<proteinExistence type="predicted"/>
<sequence>MPTSGRHFNDACLHFTRAKAPLNLPYAIWAQPPSRVPYVPGCGGQLIKETDHGRIRTSEKLQDHHR</sequence>
<protein>
    <submittedName>
        <fullName evidence="2">Uncharacterized protein</fullName>
    </submittedName>
</protein>
<gene>
    <name evidence="2" type="ORF">SAMN04488118_101239</name>
</gene>
<name>A0A1G5PLE1_9RHOB</name>
<dbReference type="AlphaFoldDB" id="A0A1G5PLE1"/>
<dbReference type="EMBL" id="FMWG01000001">
    <property type="protein sequence ID" value="SCZ50196.1"/>
    <property type="molecule type" value="Genomic_DNA"/>
</dbReference>
<evidence type="ECO:0000256" key="1">
    <source>
        <dbReference type="SAM" id="MobiDB-lite"/>
    </source>
</evidence>
<accession>A0A1G5PLE1</accession>
<feature type="region of interest" description="Disordered" evidence="1">
    <location>
        <begin position="47"/>
        <end position="66"/>
    </location>
</feature>
<dbReference type="Proteomes" id="UP000198767">
    <property type="component" value="Unassembled WGS sequence"/>
</dbReference>
<evidence type="ECO:0000313" key="3">
    <source>
        <dbReference type="Proteomes" id="UP000198767"/>
    </source>
</evidence>
<reference evidence="2 3" key="1">
    <citation type="submission" date="2016-10" db="EMBL/GenBank/DDBJ databases">
        <authorList>
            <person name="de Groot N.N."/>
        </authorList>
    </citation>
    <scope>NUCLEOTIDE SEQUENCE [LARGE SCALE GENOMIC DNA]</scope>
    <source>
        <strain evidence="2 3">U95</strain>
    </source>
</reference>
<keyword evidence="3" id="KW-1185">Reference proteome</keyword>